<proteinExistence type="predicted"/>
<evidence type="ECO:0000313" key="3">
    <source>
        <dbReference type="EMBL" id="WAR05333.1"/>
    </source>
</evidence>
<keyword evidence="4" id="KW-1185">Reference proteome</keyword>
<feature type="region of interest" description="Disordered" evidence="2">
    <location>
        <begin position="263"/>
        <end position="359"/>
    </location>
</feature>
<evidence type="ECO:0000256" key="1">
    <source>
        <dbReference type="SAM" id="Coils"/>
    </source>
</evidence>
<protein>
    <submittedName>
        <fullName evidence="3">Uncharacterized protein</fullName>
    </submittedName>
</protein>
<keyword evidence="1" id="KW-0175">Coiled coil</keyword>
<reference evidence="3" key="1">
    <citation type="submission" date="2022-11" db="EMBL/GenBank/DDBJ databases">
        <title>Centuries of genome instability and evolution in soft-shell clam transmissible cancer (bioRxiv).</title>
        <authorList>
            <person name="Hart S.F.M."/>
            <person name="Yonemitsu M.A."/>
            <person name="Giersch R.M."/>
            <person name="Beal B.F."/>
            <person name="Arriagada G."/>
            <person name="Davis B.W."/>
            <person name="Ostrander E.A."/>
            <person name="Goff S.P."/>
            <person name="Metzger M.J."/>
        </authorList>
    </citation>
    <scope>NUCLEOTIDE SEQUENCE</scope>
    <source>
        <strain evidence="3">MELC-2E11</strain>
        <tissue evidence="3">Siphon/mantle</tissue>
    </source>
</reference>
<gene>
    <name evidence="3" type="ORF">MAR_020702</name>
</gene>
<sequence>MSKSKQSAGDHELIESLRFKIKELEHEVSTLRSRLDGLRKAKNTTITKREREVVEVGFKRYRIVTHILMIQKQHAEQLAVAEKSRRDLQKQLDELYARMETERKDLKDRLEKEKGKKADNNDSELYKLRTKIAELEGDKSALMLESNDLKERVNSLCLELSVKEAKWCEREEQYKLKLKQQWGDKYAEWMAETERKIKELEETNQMLDTFAHFDSKNNNRIWIKFHSLLLHAVSRVHSESFGAEWSVCTSTVLVREYLKRGQGTLDHSHSPAKGEVQVSKKGEAHVSKKGEVQVSKKGEAHVSKKGEAHASKKGEVQVSKKGEAHVSKKGEAHVSKKGEVQVSKKGEAHVSKKGYQKNC</sequence>
<organism evidence="3 4">
    <name type="scientific">Mya arenaria</name>
    <name type="common">Soft-shell clam</name>
    <dbReference type="NCBI Taxonomy" id="6604"/>
    <lineage>
        <taxon>Eukaryota</taxon>
        <taxon>Metazoa</taxon>
        <taxon>Spiralia</taxon>
        <taxon>Lophotrochozoa</taxon>
        <taxon>Mollusca</taxon>
        <taxon>Bivalvia</taxon>
        <taxon>Autobranchia</taxon>
        <taxon>Heteroconchia</taxon>
        <taxon>Euheterodonta</taxon>
        <taxon>Imparidentia</taxon>
        <taxon>Neoheterodontei</taxon>
        <taxon>Myida</taxon>
        <taxon>Myoidea</taxon>
        <taxon>Myidae</taxon>
        <taxon>Mya</taxon>
    </lineage>
</organism>
<evidence type="ECO:0000256" key="2">
    <source>
        <dbReference type="SAM" id="MobiDB-lite"/>
    </source>
</evidence>
<accession>A0ABY7E9A7</accession>
<feature type="compositionally biased region" description="Basic and acidic residues" evidence="2">
    <location>
        <begin position="278"/>
        <end position="350"/>
    </location>
</feature>
<feature type="coiled-coil region" evidence="1">
    <location>
        <begin position="71"/>
        <end position="152"/>
    </location>
</feature>
<dbReference type="Proteomes" id="UP001164746">
    <property type="component" value="Chromosome 5"/>
</dbReference>
<dbReference type="EMBL" id="CP111016">
    <property type="protein sequence ID" value="WAR05333.1"/>
    <property type="molecule type" value="Genomic_DNA"/>
</dbReference>
<evidence type="ECO:0000313" key="4">
    <source>
        <dbReference type="Proteomes" id="UP001164746"/>
    </source>
</evidence>
<feature type="coiled-coil region" evidence="1">
    <location>
        <begin position="14"/>
        <end position="41"/>
    </location>
</feature>
<name>A0ABY7E9A7_MYAAR</name>